<feature type="region of interest" description="Disordered" evidence="1">
    <location>
        <begin position="267"/>
        <end position="309"/>
    </location>
</feature>
<name>A0AAV8F9L9_9POAL</name>
<evidence type="ECO:0000313" key="2">
    <source>
        <dbReference type="EMBL" id="KAJ4787508.1"/>
    </source>
</evidence>
<feature type="compositionally biased region" description="Acidic residues" evidence="1">
    <location>
        <begin position="103"/>
        <end position="115"/>
    </location>
</feature>
<feature type="compositionally biased region" description="Polar residues" evidence="1">
    <location>
        <begin position="286"/>
        <end position="308"/>
    </location>
</feature>
<dbReference type="GO" id="GO:0005768">
    <property type="term" value="C:endosome"/>
    <property type="evidence" value="ECO:0007669"/>
    <property type="project" value="TreeGrafter"/>
</dbReference>
<feature type="region of interest" description="Disordered" evidence="1">
    <location>
        <begin position="373"/>
        <end position="401"/>
    </location>
</feature>
<keyword evidence="3" id="KW-1185">Reference proteome</keyword>
<dbReference type="GO" id="GO:0005543">
    <property type="term" value="F:phospholipid binding"/>
    <property type="evidence" value="ECO:0007669"/>
    <property type="project" value="TreeGrafter"/>
</dbReference>
<feature type="region of interest" description="Disordered" evidence="1">
    <location>
        <begin position="16"/>
        <end position="198"/>
    </location>
</feature>
<reference evidence="2" key="1">
    <citation type="submission" date="2022-08" db="EMBL/GenBank/DDBJ databases">
        <authorList>
            <person name="Marques A."/>
        </authorList>
    </citation>
    <scope>NUCLEOTIDE SEQUENCE</scope>
    <source>
        <strain evidence="2">RhyPub2mFocal</strain>
        <tissue evidence="2">Leaves</tissue>
    </source>
</reference>
<organism evidence="2 3">
    <name type="scientific">Rhynchospora pubera</name>
    <dbReference type="NCBI Taxonomy" id="906938"/>
    <lineage>
        <taxon>Eukaryota</taxon>
        <taxon>Viridiplantae</taxon>
        <taxon>Streptophyta</taxon>
        <taxon>Embryophyta</taxon>
        <taxon>Tracheophyta</taxon>
        <taxon>Spermatophyta</taxon>
        <taxon>Magnoliopsida</taxon>
        <taxon>Liliopsida</taxon>
        <taxon>Poales</taxon>
        <taxon>Cyperaceae</taxon>
        <taxon>Cyperoideae</taxon>
        <taxon>Rhynchosporeae</taxon>
        <taxon>Rhynchospora</taxon>
    </lineage>
</organism>
<dbReference type="PANTHER" id="PTHR12276:SF45">
    <property type="entry name" value="CLATHRIN INTERACTOR 1"/>
    <property type="match status" value="1"/>
</dbReference>
<dbReference type="GO" id="GO:0005886">
    <property type="term" value="C:plasma membrane"/>
    <property type="evidence" value="ECO:0007669"/>
    <property type="project" value="TreeGrafter"/>
</dbReference>
<proteinExistence type="predicted"/>
<accession>A0AAV8F9L9</accession>
<dbReference type="AlphaFoldDB" id="A0AAV8F9L9"/>
<dbReference type="GO" id="GO:0030125">
    <property type="term" value="C:clathrin vesicle coat"/>
    <property type="evidence" value="ECO:0007669"/>
    <property type="project" value="TreeGrafter"/>
</dbReference>
<dbReference type="PANTHER" id="PTHR12276">
    <property type="entry name" value="EPSIN/ENT-RELATED"/>
    <property type="match status" value="1"/>
</dbReference>
<sequence>MNLVNDMDKIKAVREKAKANREKYVGLSSSGITYKSSSASYGGSSGGYDSYTIKERKKSSEGVTSDNGFSKSKKGTSSSKKDSASKPSPNKGLGLSKTYSEPSNDDLGDDDDFDDFDPRGSAKSGVDATANTSTKTEVDLFGPNLMDDFMDAPSVAPTNSAAEKADEVDLFADADFQSAPPQPQPNSSSQTQIGADLFSGEASFTPAFPSATTDFFSAPSLYSDTKTKASIPNPVSSEPFDPFASIPMNNFSSDPFGDFTANVSATTPEKETQNKTSDPLADDSFGTFTSASAGTNTSPTLGGTSAKPNNAKGGFQVKSGIWADSLSRGLIDLNITAPKKVNLADIGIVGGLEDATNEKDKFSFGPASYLGSGPGLGLPGGSSTGGSKLSGFGQQQFGNFK</sequence>
<protein>
    <submittedName>
        <fullName evidence="2">Clathrin interactor EPSIN 1</fullName>
    </submittedName>
</protein>
<dbReference type="GO" id="GO:0030276">
    <property type="term" value="F:clathrin binding"/>
    <property type="evidence" value="ECO:0007669"/>
    <property type="project" value="TreeGrafter"/>
</dbReference>
<feature type="compositionally biased region" description="Low complexity" evidence="1">
    <location>
        <begin position="34"/>
        <end position="51"/>
    </location>
</feature>
<dbReference type="GO" id="GO:0006897">
    <property type="term" value="P:endocytosis"/>
    <property type="evidence" value="ECO:0007669"/>
    <property type="project" value="TreeGrafter"/>
</dbReference>
<dbReference type="EMBL" id="JAMFTS010000002">
    <property type="protein sequence ID" value="KAJ4787508.1"/>
    <property type="molecule type" value="Genomic_DNA"/>
</dbReference>
<gene>
    <name evidence="2" type="ORF">LUZ62_038754</name>
</gene>
<dbReference type="Proteomes" id="UP001140206">
    <property type="component" value="Chromosome 2"/>
</dbReference>
<comment type="caution">
    <text evidence="2">The sequence shown here is derived from an EMBL/GenBank/DDBJ whole genome shotgun (WGS) entry which is preliminary data.</text>
</comment>
<evidence type="ECO:0000313" key="3">
    <source>
        <dbReference type="Proteomes" id="UP001140206"/>
    </source>
</evidence>
<evidence type="ECO:0000256" key="1">
    <source>
        <dbReference type="SAM" id="MobiDB-lite"/>
    </source>
</evidence>
<feature type="compositionally biased region" description="Gly residues" evidence="1">
    <location>
        <begin position="373"/>
        <end position="384"/>
    </location>
</feature>